<evidence type="ECO:0000259" key="2">
    <source>
        <dbReference type="PROSITE" id="PS50186"/>
    </source>
</evidence>
<evidence type="ECO:0000256" key="1">
    <source>
        <dbReference type="ARBA" id="ARBA00022700"/>
    </source>
</evidence>
<accession>A0A183DCE4</accession>
<reference evidence="5" key="1">
    <citation type="submission" date="2016-06" db="UniProtKB">
        <authorList>
            <consortium name="WormBaseParasite"/>
        </authorList>
    </citation>
    <scope>IDENTIFICATION</scope>
</reference>
<dbReference type="WBParaSite" id="GPUH_0000639401-mRNA-1">
    <property type="protein sequence ID" value="GPUH_0000639401-mRNA-1"/>
    <property type="gene ID" value="GPUH_0000639401"/>
</dbReference>
<dbReference type="Pfam" id="PF00610">
    <property type="entry name" value="DEP"/>
    <property type="match status" value="1"/>
</dbReference>
<dbReference type="InterPro" id="IPR036388">
    <property type="entry name" value="WH-like_DNA-bd_sf"/>
</dbReference>
<dbReference type="GO" id="GO:0005096">
    <property type="term" value="F:GTPase activator activity"/>
    <property type="evidence" value="ECO:0007669"/>
    <property type="project" value="TreeGrafter"/>
</dbReference>
<dbReference type="Gene3D" id="1.10.10.10">
    <property type="entry name" value="Winged helix-like DNA-binding domain superfamily/Winged helix DNA-binding domain"/>
    <property type="match status" value="1"/>
</dbReference>
<evidence type="ECO:0000313" key="4">
    <source>
        <dbReference type="Proteomes" id="UP000271098"/>
    </source>
</evidence>
<dbReference type="PANTHER" id="PTHR45746">
    <property type="entry name" value="LP21163P"/>
    <property type="match status" value="1"/>
</dbReference>
<feature type="domain" description="DEP" evidence="2">
    <location>
        <begin position="8"/>
        <end position="91"/>
    </location>
</feature>
<dbReference type="AlphaFoldDB" id="A0A183DCE4"/>
<dbReference type="SUPFAM" id="SSF46785">
    <property type="entry name" value="Winged helix' DNA-binding domain"/>
    <property type="match status" value="1"/>
</dbReference>
<dbReference type="GO" id="GO:0043005">
    <property type="term" value="C:neuron projection"/>
    <property type="evidence" value="ECO:0007669"/>
    <property type="project" value="TreeGrafter"/>
</dbReference>
<dbReference type="InterPro" id="IPR047016">
    <property type="entry name" value="RGS6/7/9/11"/>
</dbReference>
<dbReference type="GO" id="GO:0035556">
    <property type="term" value="P:intracellular signal transduction"/>
    <property type="evidence" value="ECO:0007669"/>
    <property type="project" value="InterPro"/>
</dbReference>
<proteinExistence type="predicted"/>
<dbReference type="PANTHER" id="PTHR45746:SF5">
    <property type="entry name" value="REGULATOR OF G-PROTEIN SIGNALING 7"/>
    <property type="match status" value="1"/>
</dbReference>
<protein>
    <submittedName>
        <fullName evidence="5">DEP domain-containing protein</fullName>
    </submittedName>
</protein>
<organism evidence="5">
    <name type="scientific">Gongylonema pulchrum</name>
    <dbReference type="NCBI Taxonomy" id="637853"/>
    <lineage>
        <taxon>Eukaryota</taxon>
        <taxon>Metazoa</taxon>
        <taxon>Ecdysozoa</taxon>
        <taxon>Nematoda</taxon>
        <taxon>Chromadorea</taxon>
        <taxon>Rhabditida</taxon>
        <taxon>Spirurina</taxon>
        <taxon>Spiruromorpha</taxon>
        <taxon>Spiruroidea</taxon>
        <taxon>Gongylonematidae</taxon>
        <taxon>Gongylonema</taxon>
    </lineage>
</organism>
<dbReference type="EMBL" id="UYRT01014909">
    <property type="protein sequence ID" value="VDK54533.1"/>
    <property type="molecule type" value="Genomic_DNA"/>
</dbReference>
<dbReference type="GO" id="GO:0005886">
    <property type="term" value="C:plasma membrane"/>
    <property type="evidence" value="ECO:0007669"/>
    <property type="project" value="TreeGrafter"/>
</dbReference>
<dbReference type="InterPro" id="IPR036390">
    <property type="entry name" value="WH_DNA-bd_sf"/>
</dbReference>
<evidence type="ECO:0000313" key="5">
    <source>
        <dbReference type="WBParaSite" id="GPUH_0000639401-mRNA-1"/>
    </source>
</evidence>
<dbReference type="GO" id="GO:0008277">
    <property type="term" value="P:regulation of G protein-coupled receptor signaling pathway"/>
    <property type="evidence" value="ECO:0007669"/>
    <property type="project" value="InterPro"/>
</dbReference>
<dbReference type="PROSITE" id="PS50186">
    <property type="entry name" value="DEP"/>
    <property type="match status" value="1"/>
</dbReference>
<dbReference type="GO" id="GO:0009968">
    <property type="term" value="P:negative regulation of signal transduction"/>
    <property type="evidence" value="ECO:0007669"/>
    <property type="project" value="UniProtKB-KW"/>
</dbReference>
<keyword evidence="1" id="KW-0734">Signal transduction inhibitor</keyword>
<evidence type="ECO:0000313" key="3">
    <source>
        <dbReference type="EMBL" id="VDK54533.1"/>
    </source>
</evidence>
<name>A0A183DCE4_9BILA</name>
<dbReference type="Proteomes" id="UP000271098">
    <property type="component" value="Unassembled WGS sequence"/>
</dbReference>
<gene>
    <name evidence="3" type="ORF">GPUH_LOCUS6386</name>
</gene>
<dbReference type="InterPro" id="IPR000591">
    <property type="entry name" value="DEP_dom"/>
</dbReference>
<keyword evidence="4" id="KW-1185">Reference proteome</keyword>
<reference evidence="3 4" key="2">
    <citation type="submission" date="2018-11" db="EMBL/GenBank/DDBJ databases">
        <authorList>
            <consortium name="Pathogen Informatics"/>
        </authorList>
    </citation>
    <scope>NUCLEOTIDE SEQUENCE [LARGE SCALE GENOMIC DNA]</scope>
</reference>
<sequence>MSFEMKFQLDSLSLRIAESAPFKTHKYFRVAVPQALTGQTLVAFLQELMAFDDLADALHLATLLLQHGYIFPVIEHSLLVKDDNTLYRLQLPYFWPSHATHTDNVEYGK</sequence>
<dbReference type="GO" id="GO:0005737">
    <property type="term" value="C:cytoplasm"/>
    <property type="evidence" value="ECO:0007669"/>
    <property type="project" value="TreeGrafter"/>
</dbReference>
<dbReference type="OrthoDB" id="196547at2759"/>
<dbReference type="CDD" id="cd04450">
    <property type="entry name" value="DEP_RGS7-like"/>
    <property type="match status" value="1"/>
</dbReference>
<dbReference type="SMART" id="SM00049">
    <property type="entry name" value="DEP"/>
    <property type="match status" value="1"/>
</dbReference>